<accession>A0A6V7PKT1</accession>
<keyword evidence="2" id="KW-1133">Transmembrane helix</keyword>
<gene>
    <name evidence="3" type="ORF">CB5_LOCUS14713</name>
</gene>
<feature type="region of interest" description="Disordered" evidence="1">
    <location>
        <begin position="1"/>
        <end position="23"/>
    </location>
</feature>
<dbReference type="PANTHER" id="PTHR31170:SF25">
    <property type="entry name" value="BNAA09G04570D PROTEIN"/>
    <property type="match status" value="1"/>
</dbReference>
<evidence type="ECO:0000256" key="2">
    <source>
        <dbReference type="SAM" id="Phobius"/>
    </source>
</evidence>
<dbReference type="InterPro" id="IPR004158">
    <property type="entry name" value="DUF247_pln"/>
</dbReference>
<name>A0A6V7PKT1_ANACO</name>
<keyword evidence="2" id="KW-0472">Membrane</keyword>
<feature type="transmembrane region" description="Helical" evidence="2">
    <location>
        <begin position="452"/>
        <end position="477"/>
    </location>
</feature>
<reference evidence="3" key="1">
    <citation type="submission" date="2020-07" db="EMBL/GenBank/DDBJ databases">
        <authorList>
            <person name="Lin J."/>
        </authorList>
    </citation>
    <scope>NUCLEOTIDE SEQUENCE</scope>
</reference>
<sequence length="490" mass="57525">MMNEQVGGDRSYLPDPITREEPGLDSDCLEVTVDIEASDMEVEDEREWHADELFGREDSAKICKLDKETDVIQAVTIGPYHRNCEHQVIFDDEYKRAVTRYIAKRWKKFDRRIYLDAMAEKEMEAREYYKDMFPQVKNSEFLEMLLLDSSFILFVLDASGNQELDASGNKELRPYDKYRMEYLALLVKVKASIMQIKIDLLTLDNQIPFFAVEQLYVISHIGKADYYNYDLQEKVRALVLSGFDDRYPEKNQDKSADLWVPDFRHLLHLFHWSRVPADKYGSDYGIRRPPKDVVLNIPSATELQKCGMTLKKKTSGSFLDITIQDSVTKLWGKMSIPTVHLDDYSRELFRNLIAFEMNFSRNGRCVMAYCKCMSRILQHKDDVKLLRDEGLVASTSYKDADFIKFFNHFNKQVKNQSMPEDLYVLYANVGKHHKRWISNYFGRMKLQYFPNWWVRLSIIAGTVLFLFNLLQTIYSLLGYYKTTQPFIIAI</sequence>
<organism evidence="3">
    <name type="scientific">Ananas comosus var. bracteatus</name>
    <name type="common">red pineapple</name>
    <dbReference type="NCBI Taxonomy" id="296719"/>
    <lineage>
        <taxon>Eukaryota</taxon>
        <taxon>Viridiplantae</taxon>
        <taxon>Streptophyta</taxon>
        <taxon>Embryophyta</taxon>
        <taxon>Tracheophyta</taxon>
        <taxon>Spermatophyta</taxon>
        <taxon>Magnoliopsida</taxon>
        <taxon>Liliopsida</taxon>
        <taxon>Poales</taxon>
        <taxon>Bromeliaceae</taxon>
        <taxon>Bromelioideae</taxon>
        <taxon>Ananas</taxon>
    </lineage>
</organism>
<evidence type="ECO:0000256" key="1">
    <source>
        <dbReference type="SAM" id="MobiDB-lite"/>
    </source>
</evidence>
<keyword evidence="2" id="KW-0812">Transmembrane</keyword>
<dbReference type="PANTHER" id="PTHR31170">
    <property type="entry name" value="BNAC04G53230D PROTEIN"/>
    <property type="match status" value="1"/>
</dbReference>
<protein>
    <submittedName>
        <fullName evidence="3">Uncharacterized protein</fullName>
    </submittedName>
</protein>
<proteinExistence type="predicted"/>
<dbReference type="EMBL" id="LR862149">
    <property type="protein sequence ID" value="CAD1831502.1"/>
    <property type="molecule type" value="Genomic_DNA"/>
</dbReference>
<dbReference type="Pfam" id="PF03140">
    <property type="entry name" value="DUF247"/>
    <property type="match status" value="1"/>
</dbReference>
<dbReference type="AlphaFoldDB" id="A0A6V7PKT1"/>
<evidence type="ECO:0000313" key="3">
    <source>
        <dbReference type="EMBL" id="CAD1831502.1"/>
    </source>
</evidence>